<dbReference type="RefSeq" id="WP_230000134.1">
    <property type="nucleotide sequence ID" value="NZ_JAJJMN010000001.1"/>
</dbReference>
<dbReference type="EMBL" id="JAJJMN010000001">
    <property type="protein sequence ID" value="MCC9018788.1"/>
    <property type="molecule type" value="Genomic_DNA"/>
</dbReference>
<sequence length="138" mass="15565">MGLRKITVEENVYWYKSVTKYALDTEAATFEITIFLEGHKQTPLKISFVTWEDLYAGNPLNTGVVLTRVSDKETESVNLNRPKYIRECILYGLKKAWNGGNKVAVMDGLEILKSLGYDVSCLCPKDGLVVAHGKEYLK</sequence>
<evidence type="ECO:0000313" key="1">
    <source>
        <dbReference type="EMBL" id="MCC9018788.1"/>
    </source>
</evidence>
<protein>
    <submittedName>
        <fullName evidence="1">Uncharacterized protein</fullName>
    </submittedName>
</protein>
<organism evidence="1 2">
    <name type="scientific">Flavobacterium lipolyticum</name>
    <dbReference type="NCBI Taxonomy" id="2893754"/>
    <lineage>
        <taxon>Bacteria</taxon>
        <taxon>Pseudomonadati</taxon>
        <taxon>Bacteroidota</taxon>
        <taxon>Flavobacteriia</taxon>
        <taxon>Flavobacteriales</taxon>
        <taxon>Flavobacteriaceae</taxon>
        <taxon>Flavobacterium</taxon>
    </lineage>
</organism>
<comment type="caution">
    <text evidence="1">The sequence shown here is derived from an EMBL/GenBank/DDBJ whole genome shotgun (WGS) entry which is preliminary data.</text>
</comment>
<dbReference type="Proteomes" id="UP001430700">
    <property type="component" value="Unassembled WGS sequence"/>
</dbReference>
<evidence type="ECO:0000313" key="2">
    <source>
        <dbReference type="Proteomes" id="UP001430700"/>
    </source>
</evidence>
<keyword evidence="2" id="KW-1185">Reference proteome</keyword>
<gene>
    <name evidence="1" type="ORF">LNQ34_13495</name>
</gene>
<proteinExistence type="predicted"/>
<reference evidence="1" key="1">
    <citation type="submission" date="2021-11" db="EMBL/GenBank/DDBJ databases">
        <title>Description of novel Flavobacterium species.</title>
        <authorList>
            <person name="Saticioglu I.B."/>
            <person name="Ay H."/>
            <person name="Altun S."/>
            <person name="Duman M."/>
        </authorList>
    </citation>
    <scope>NUCLEOTIDE SEQUENCE</scope>
    <source>
        <strain evidence="1">F-126</strain>
    </source>
</reference>
<accession>A0ABS8M3J9</accession>
<name>A0ABS8M3J9_9FLAO</name>